<feature type="compositionally biased region" description="Basic and acidic residues" evidence="1">
    <location>
        <begin position="103"/>
        <end position="112"/>
    </location>
</feature>
<organism evidence="2 3">
    <name type="scientific">Malus domestica</name>
    <name type="common">Apple</name>
    <name type="synonym">Pyrus malus</name>
    <dbReference type="NCBI Taxonomy" id="3750"/>
    <lineage>
        <taxon>Eukaryota</taxon>
        <taxon>Viridiplantae</taxon>
        <taxon>Streptophyta</taxon>
        <taxon>Embryophyta</taxon>
        <taxon>Tracheophyta</taxon>
        <taxon>Spermatophyta</taxon>
        <taxon>Magnoliopsida</taxon>
        <taxon>eudicotyledons</taxon>
        <taxon>Gunneridae</taxon>
        <taxon>Pentapetalae</taxon>
        <taxon>rosids</taxon>
        <taxon>fabids</taxon>
        <taxon>Rosales</taxon>
        <taxon>Rosaceae</taxon>
        <taxon>Amygdaloideae</taxon>
        <taxon>Maleae</taxon>
        <taxon>Malus</taxon>
    </lineage>
</organism>
<accession>A0A498I0E0</accession>
<dbReference type="AlphaFoldDB" id="A0A498I0E0"/>
<feature type="compositionally biased region" description="Basic and acidic residues" evidence="1">
    <location>
        <begin position="74"/>
        <end position="91"/>
    </location>
</feature>
<reference evidence="2 3" key="1">
    <citation type="submission" date="2018-10" db="EMBL/GenBank/DDBJ databases">
        <title>A high-quality apple genome assembly.</title>
        <authorList>
            <person name="Hu J."/>
        </authorList>
    </citation>
    <scope>NUCLEOTIDE SEQUENCE [LARGE SCALE GENOMIC DNA]</scope>
    <source>
        <strain evidence="3">cv. HFTH1</strain>
        <tissue evidence="2">Young leaf</tissue>
    </source>
</reference>
<dbReference type="Proteomes" id="UP000290289">
    <property type="component" value="Chromosome 15"/>
</dbReference>
<feature type="region of interest" description="Disordered" evidence="1">
    <location>
        <begin position="41"/>
        <end position="112"/>
    </location>
</feature>
<proteinExistence type="predicted"/>
<sequence>MLTWLEHGTTIRLRHPPKLSSKALIIRIALVDTAKLDYEQRGGEKGDEADDVGDGNVVEVEGGVREEEGDGVEDEGKVGGDEEGQGEKDKNEDEEVKGGQRRVLAEEGAMKV</sequence>
<dbReference type="EMBL" id="RDQH01000341">
    <property type="protein sequence ID" value="RXH74881.1"/>
    <property type="molecule type" value="Genomic_DNA"/>
</dbReference>
<keyword evidence="3" id="KW-1185">Reference proteome</keyword>
<name>A0A498I0E0_MALDO</name>
<comment type="caution">
    <text evidence="2">The sequence shown here is derived from an EMBL/GenBank/DDBJ whole genome shotgun (WGS) entry which is preliminary data.</text>
</comment>
<protein>
    <submittedName>
        <fullName evidence="2">Uncharacterized protein</fullName>
    </submittedName>
</protein>
<gene>
    <name evidence="2" type="ORF">DVH24_029602</name>
</gene>
<evidence type="ECO:0000256" key="1">
    <source>
        <dbReference type="SAM" id="MobiDB-lite"/>
    </source>
</evidence>
<evidence type="ECO:0000313" key="2">
    <source>
        <dbReference type="EMBL" id="RXH74881.1"/>
    </source>
</evidence>
<evidence type="ECO:0000313" key="3">
    <source>
        <dbReference type="Proteomes" id="UP000290289"/>
    </source>
</evidence>